<dbReference type="PANTHER" id="PTHR11638">
    <property type="entry name" value="ATP-DEPENDENT CLP PROTEASE"/>
    <property type="match status" value="1"/>
</dbReference>
<dbReference type="Pfam" id="PF02861">
    <property type="entry name" value="Clp_N"/>
    <property type="match status" value="1"/>
</dbReference>
<dbReference type="PROSITE" id="PS51903">
    <property type="entry name" value="CLP_R"/>
    <property type="match status" value="1"/>
</dbReference>
<evidence type="ECO:0000313" key="11">
    <source>
        <dbReference type="Proteomes" id="UP000001227"/>
    </source>
</evidence>
<dbReference type="GO" id="GO:0034605">
    <property type="term" value="P:cellular response to heat"/>
    <property type="evidence" value="ECO:0007669"/>
    <property type="project" value="TreeGrafter"/>
</dbReference>
<dbReference type="SUPFAM" id="SSF52540">
    <property type="entry name" value="P-loop containing nucleoside triphosphate hydrolases"/>
    <property type="match status" value="1"/>
</dbReference>
<dbReference type="RefSeq" id="WP_012472636.1">
    <property type="nucleotide sequence ID" value="NC_010830.1"/>
</dbReference>
<feature type="domain" description="Clp R" evidence="9">
    <location>
        <begin position="2"/>
        <end position="150"/>
    </location>
</feature>
<dbReference type="Gene3D" id="3.40.50.300">
    <property type="entry name" value="P-loop containing nucleotide triphosphate hydrolases"/>
    <property type="match status" value="1"/>
</dbReference>
<feature type="compositionally biased region" description="Acidic residues" evidence="7">
    <location>
        <begin position="160"/>
        <end position="174"/>
    </location>
</feature>
<feature type="region of interest" description="Disordered" evidence="7">
    <location>
        <begin position="160"/>
        <end position="185"/>
    </location>
</feature>
<keyword evidence="2" id="KW-0547">Nucleotide-binding</keyword>
<feature type="coiled-coil region" evidence="6">
    <location>
        <begin position="441"/>
        <end position="491"/>
    </location>
</feature>
<name>B3ERL7_AMOA5</name>
<accession>B3ERL7</accession>
<dbReference type="Pfam" id="PF17871">
    <property type="entry name" value="AAA_lid_9"/>
    <property type="match status" value="1"/>
</dbReference>
<evidence type="ECO:0000259" key="9">
    <source>
        <dbReference type="PROSITE" id="PS51903"/>
    </source>
</evidence>
<dbReference type="GO" id="GO:0005737">
    <property type="term" value="C:cytoplasm"/>
    <property type="evidence" value="ECO:0007669"/>
    <property type="project" value="TreeGrafter"/>
</dbReference>
<evidence type="ECO:0000256" key="3">
    <source>
        <dbReference type="ARBA" id="ARBA00022840"/>
    </source>
</evidence>
<keyword evidence="6" id="KW-0175">Coiled coil</keyword>
<dbReference type="InterPro" id="IPR018368">
    <property type="entry name" value="ClpA/B_CS1"/>
</dbReference>
<dbReference type="Gene3D" id="4.10.860.10">
    <property type="entry name" value="UVR domain"/>
    <property type="match status" value="1"/>
</dbReference>
<feature type="compositionally biased region" description="Basic and acidic residues" evidence="7">
    <location>
        <begin position="176"/>
        <end position="185"/>
    </location>
</feature>
<keyword evidence="4" id="KW-0143">Chaperone</keyword>
<dbReference type="KEGG" id="aas:Aasi_0459"/>
<feature type="domain" description="UVR" evidence="8">
    <location>
        <begin position="445"/>
        <end position="480"/>
    </location>
</feature>
<dbReference type="AlphaFoldDB" id="B3ERL7"/>
<evidence type="ECO:0000259" key="8">
    <source>
        <dbReference type="PROSITE" id="PS50151"/>
    </source>
</evidence>
<dbReference type="InterPro" id="IPR003593">
    <property type="entry name" value="AAA+_ATPase"/>
</dbReference>
<dbReference type="GO" id="GO:0005524">
    <property type="term" value="F:ATP binding"/>
    <property type="evidence" value="ECO:0007669"/>
    <property type="project" value="UniProtKB-KW"/>
</dbReference>
<reference evidence="10 11" key="1">
    <citation type="journal article" date="2010" name="J. Bacteriol.">
        <title>The genome of the amoeba symbiont 'Candidatus Amoebophilus asiaticus' reveals common mechanisms for host cell interaction among amoeba-associated bacteria.</title>
        <authorList>
            <person name="Schmitz-Esser S."/>
            <person name="Tischler P."/>
            <person name="Arnold R."/>
            <person name="Montanaro J."/>
            <person name="Wagner M."/>
            <person name="Rattei T."/>
            <person name="Horn M."/>
        </authorList>
    </citation>
    <scope>NUCLEOTIDE SEQUENCE [LARGE SCALE GENOMIC DNA]</scope>
    <source>
        <strain evidence="10 11">5a2</strain>
    </source>
</reference>
<evidence type="ECO:0000256" key="6">
    <source>
        <dbReference type="SAM" id="Coils"/>
    </source>
</evidence>
<dbReference type="STRING" id="452471.Aasi_0459"/>
<dbReference type="InterPro" id="IPR001943">
    <property type="entry name" value="UVR_dom"/>
</dbReference>
<evidence type="ECO:0000313" key="10">
    <source>
        <dbReference type="EMBL" id="ACE05869.1"/>
    </source>
</evidence>
<sequence>MPINLTHKAKEIIALSRKEALKLHSNSIRPLHILLGILQYESCLAYKILFALGIPMEELRIALEKSEQQEHEEDMIDNGQVNGIKLTHEIESLLKLTQQYAKALKSEAIGTEHILLAALKNADVHTKYILDQFNVTYEAIERVIVHRLGQYYIVAQEMEESRDDASENMDDSEDSTTSKHKDIEKTRTPILDNFSRDLSKLAEEGKLDPIIGRKKEIERVAQILSRRRKNNALLIGEPGVGKTAIAEGLALQIMQGKVAKPLLGKRVVSLDVAALVAGTKYRGQFEERIKAIMNELVKSKQVILFIDELHTIVGAGSAAGSLDAANILKPALARGDIQCIGATTLSEYRQYIEKDGALTRRFQSVRVEPTTIVESIEILNNLKDTYEEYHSVTYTPEVIKACVDLADRYISNRLLPDKAIDVMDEVGASVHMHNIQVPSKIAKLADNIELIKANKNKAVRNQKYEEAAQLRDQEKKLYEKFELEKTKWEQELKSKRYPITTLFWLGLEVGSICRCIGMVFVPLSRLVALLASNSRKLIEVIVSFCNFHFTPGVATKLKATFSVLRGLLLLFSI</sequence>
<dbReference type="InterPro" id="IPR003959">
    <property type="entry name" value="ATPase_AAA_core"/>
</dbReference>
<dbReference type="SUPFAM" id="SSF81923">
    <property type="entry name" value="Double Clp-N motif"/>
    <property type="match status" value="1"/>
</dbReference>
<dbReference type="InterPro" id="IPR041546">
    <property type="entry name" value="ClpA/ClpB_AAA_lid"/>
</dbReference>
<dbReference type="OrthoDB" id="9803641at2"/>
<evidence type="ECO:0000256" key="1">
    <source>
        <dbReference type="ARBA" id="ARBA00022737"/>
    </source>
</evidence>
<dbReference type="CDD" id="cd00009">
    <property type="entry name" value="AAA"/>
    <property type="match status" value="1"/>
</dbReference>
<dbReference type="FunFam" id="3.40.50.300:FF:000010">
    <property type="entry name" value="Chaperone clpB 1, putative"/>
    <property type="match status" value="1"/>
</dbReference>
<dbReference type="PROSITE" id="PS50151">
    <property type="entry name" value="UVR"/>
    <property type="match status" value="1"/>
</dbReference>
<dbReference type="InterPro" id="IPR036628">
    <property type="entry name" value="Clp_N_dom_sf"/>
</dbReference>
<evidence type="ECO:0000256" key="5">
    <source>
        <dbReference type="PROSITE-ProRule" id="PRU01251"/>
    </source>
</evidence>
<proteinExistence type="predicted"/>
<dbReference type="SMART" id="SM00382">
    <property type="entry name" value="AAA"/>
    <property type="match status" value="1"/>
</dbReference>
<organism evidence="10 11">
    <name type="scientific">Amoebophilus asiaticus (strain 5a2)</name>
    <dbReference type="NCBI Taxonomy" id="452471"/>
    <lineage>
        <taxon>Bacteria</taxon>
        <taxon>Pseudomonadati</taxon>
        <taxon>Bacteroidota</taxon>
        <taxon>Cytophagia</taxon>
        <taxon>Cytophagales</taxon>
        <taxon>Amoebophilaceae</taxon>
        <taxon>Candidatus Amoebophilus</taxon>
    </lineage>
</organism>
<protein>
    <recommendedName>
        <fullName evidence="12">Clp R domain-containing protein</fullName>
    </recommendedName>
</protein>
<dbReference type="Proteomes" id="UP000001227">
    <property type="component" value="Chromosome"/>
</dbReference>
<dbReference type="eggNOG" id="COG0542">
    <property type="taxonomic scope" value="Bacteria"/>
</dbReference>
<gene>
    <name evidence="10" type="ordered locus">Aasi_0459</name>
</gene>
<evidence type="ECO:0000256" key="4">
    <source>
        <dbReference type="ARBA" id="ARBA00023186"/>
    </source>
</evidence>
<dbReference type="Pfam" id="PF00004">
    <property type="entry name" value="AAA"/>
    <property type="match status" value="1"/>
</dbReference>
<dbReference type="Gene3D" id="1.10.1780.10">
    <property type="entry name" value="Clp, N-terminal domain"/>
    <property type="match status" value="1"/>
</dbReference>
<keyword evidence="1 5" id="KW-0677">Repeat</keyword>
<keyword evidence="3" id="KW-0067">ATP-binding</keyword>
<dbReference type="GO" id="GO:0016887">
    <property type="term" value="F:ATP hydrolysis activity"/>
    <property type="evidence" value="ECO:0007669"/>
    <property type="project" value="InterPro"/>
</dbReference>
<dbReference type="Gene3D" id="1.10.8.60">
    <property type="match status" value="1"/>
</dbReference>
<dbReference type="InterPro" id="IPR027417">
    <property type="entry name" value="P-loop_NTPase"/>
</dbReference>
<dbReference type="HOGENOM" id="CLU_005070_0_0_10"/>
<dbReference type="PROSITE" id="PS00870">
    <property type="entry name" value="CLPAB_1"/>
    <property type="match status" value="1"/>
</dbReference>
<evidence type="ECO:0000256" key="2">
    <source>
        <dbReference type="ARBA" id="ARBA00022741"/>
    </source>
</evidence>
<evidence type="ECO:0000256" key="7">
    <source>
        <dbReference type="SAM" id="MobiDB-lite"/>
    </source>
</evidence>
<evidence type="ECO:0008006" key="12">
    <source>
        <dbReference type="Google" id="ProtNLM"/>
    </source>
</evidence>
<dbReference type="InterPro" id="IPR004176">
    <property type="entry name" value="Clp_R_N"/>
</dbReference>
<dbReference type="EMBL" id="CP001102">
    <property type="protein sequence ID" value="ACE05869.1"/>
    <property type="molecule type" value="Genomic_DNA"/>
</dbReference>
<keyword evidence="11" id="KW-1185">Reference proteome</keyword>
<dbReference type="InterPro" id="IPR050130">
    <property type="entry name" value="ClpA_ClpB"/>
</dbReference>
<dbReference type="PANTHER" id="PTHR11638:SF18">
    <property type="entry name" value="HEAT SHOCK PROTEIN 104"/>
    <property type="match status" value="1"/>
</dbReference>